<gene>
    <name evidence="1" type="ORF">FOT62_21525</name>
</gene>
<evidence type="ECO:0000313" key="1">
    <source>
        <dbReference type="EMBL" id="TXE28348.1"/>
    </source>
</evidence>
<reference evidence="1 2" key="1">
    <citation type="submission" date="2019-07" db="EMBL/GenBank/DDBJ databases">
        <title>Serratia strains were isolated from fresh produce.</title>
        <authorList>
            <person name="Cho G.-S."/>
            <person name="Stein M."/>
            <person name="Lee W."/>
            <person name="Suh S.H."/>
            <person name="Franz C.M.A.P."/>
        </authorList>
    </citation>
    <scope>NUCLEOTIDE SEQUENCE [LARGE SCALE GENOMIC DNA]</scope>
    <source>
        <strain evidence="1 2">S16</strain>
    </source>
</reference>
<proteinExistence type="predicted"/>
<accession>A0A5C7C450</accession>
<comment type="caution">
    <text evidence="1">The sequence shown here is derived from an EMBL/GenBank/DDBJ whole genome shotgun (WGS) entry which is preliminary data.</text>
</comment>
<dbReference type="Proteomes" id="UP000321126">
    <property type="component" value="Unassembled WGS sequence"/>
</dbReference>
<dbReference type="AlphaFoldDB" id="A0A5C7C450"/>
<dbReference type="EMBL" id="VOUQ01000015">
    <property type="protein sequence ID" value="TXE28348.1"/>
    <property type="molecule type" value="Genomic_DNA"/>
</dbReference>
<evidence type="ECO:0000313" key="2">
    <source>
        <dbReference type="Proteomes" id="UP000321126"/>
    </source>
</evidence>
<dbReference type="InterPro" id="IPR053782">
    <property type="entry name" value="TraW-like"/>
</dbReference>
<protein>
    <submittedName>
        <fullName evidence="1">Conjugal transfer protein</fullName>
    </submittedName>
</protein>
<organism evidence="1 2">
    <name type="scientific">Serratia marcescens</name>
    <dbReference type="NCBI Taxonomy" id="615"/>
    <lineage>
        <taxon>Bacteria</taxon>
        <taxon>Pseudomonadati</taxon>
        <taxon>Pseudomonadota</taxon>
        <taxon>Gammaproteobacteria</taxon>
        <taxon>Enterobacterales</taxon>
        <taxon>Yersiniaceae</taxon>
        <taxon>Serratia</taxon>
    </lineage>
</organism>
<dbReference type="NCBIfam" id="NF033888">
    <property type="entry name" value="conj_TraW"/>
    <property type="match status" value="1"/>
</dbReference>
<sequence length="412" mass="44294">MEQRRHPAVEDLLLTRPVFRQTTLTSPLCVLLLSILPSGVMAMPVEVTSSVPIEREVGPQLRIMNQTLGQLGAAVNENGGKTATEIAQAAQAQRDHDTFGRQTERLEQSRRAFAVPETICTEAGSGMAAEVHSGSRARQGALAAGQGISNAQIRKGVTDPTPPPEQVQYQGATIHADYCDTTDNAVWGGTALCKGVSQMPGADKRLASLFDGAGEDGKAPDLTFTQAQTDAAMAYVLNSTPSIAGKQPGKGEVTTASGRQYVGLQTEYSAINDAAREPMRAMIASSQPDAATKDALKDALQIPSAAAYFNRTASDEAKRTGTMSEREFEAFDVGRRYANTDYQADLQGMESDNLQREVIRVQSQQNWLLLGIKQQLQKTNVLLGQQLSLSATENYRPLLQAKLRDVAAGDAR</sequence>
<name>A0A5C7C450_SERMA</name>